<dbReference type="eggNOG" id="KOG0531">
    <property type="taxonomic scope" value="Eukaryota"/>
</dbReference>
<accession>A0A151NJ80</accession>
<dbReference type="EMBL" id="AKHW03002907">
    <property type="protein sequence ID" value="KYO36854.1"/>
    <property type="molecule type" value="Genomic_DNA"/>
</dbReference>
<keyword evidence="1" id="KW-0175">Coiled coil</keyword>
<evidence type="ECO:0000256" key="1">
    <source>
        <dbReference type="SAM" id="Coils"/>
    </source>
</evidence>
<keyword evidence="3" id="KW-1185">Reference proteome</keyword>
<feature type="coiled-coil region" evidence="1">
    <location>
        <begin position="140"/>
        <end position="208"/>
    </location>
</feature>
<gene>
    <name evidence="2" type="ORF">Y1Q_0020881</name>
</gene>
<name>A0A151NJ80_ALLMI</name>
<evidence type="ECO:0000313" key="2">
    <source>
        <dbReference type="EMBL" id="KYO36854.1"/>
    </source>
</evidence>
<evidence type="ECO:0000313" key="3">
    <source>
        <dbReference type="Proteomes" id="UP000050525"/>
    </source>
</evidence>
<sequence length="226" mass="26367">MTKILLHEVPLQRHYIRDGAKQIYSQGTPSECDSKSFMYHIIKPEQNTEDEKLTSGKQVFSMDNFKEPPVLCLGREKQPVISILPTLGKKERKIKLEERRIPLRKGSLDMEKPNMEEQSFSKLDRMKKCKESVKEKERIVTECKEKVKKCKELIKSLQEQRKSMLQKQSLAEKKFIESIFFQNTTERLQEAKARVEAAKEQQSKMICRVPLNLSVCCVDYIVNANV</sequence>
<dbReference type="InterPro" id="IPR052859">
    <property type="entry name" value="LRR-IQ_domain_protein"/>
</dbReference>
<dbReference type="PANTHER" id="PTHR46723:SF1">
    <property type="entry name" value="LEUCINE-RICH REPEAT AND IQ DOMAIN-CONTAINING PROTEIN 3"/>
    <property type="match status" value="1"/>
</dbReference>
<dbReference type="AlphaFoldDB" id="A0A151NJ80"/>
<proteinExistence type="predicted"/>
<reference evidence="2 3" key="1">
    <citation type="journal article" date="2012" name="Genome Biol.">
        <title>Sequencing three crocodilian genomes to illuminate the evolution of archosaurs and amniotes.</title>
        <authorList>
            <person name="St John J.A."/>
            <person name="Braun E.L."/>
            <person name="Isberg S.R."/>
            <person name="Miles L.G."/>
            <person name="Chong A.Y."/>
            <person name="Gongora J."/>
            <person name="Dalzell P."/>
            <person name="Moran C."/>
            <person name="Bed'hom B."/>
            <person name="Abzhanov A."/>
            <person name="Burgess S.C."/>
            <person name="Cooksey A.M."/>
            <person name="Castoe T.A."/>
            <person name="Crawford N.G."/>
            <person name="Densmore L.D."/>
            <person name="Drew J.C."/>
            <person name="Edwards S.V."/>
            <person name="Faircloth B.C."/>
            <person name="Fujita M.K."/>
            <person name="Greenwold M.J."/>
            <person name="Hoffmann F.G."/>
            <person name="Howard J.M."/>
            <person name="Iguchi T."/>
            <person name="Janes D.E."/>
            <person name="Khan S.Y."/>
            <person name="Kohno S."/>
            <person name="de Koning A.J."/>
            <person name="Lance S.L."/>
            <person name="McCarthy F.M."/>
            <person name="McCormack J.E."/>
            <person name="Merchant M.E."/>
            <person name="Peterson D.G."/>
            <person name="Pollock D.D."/>
            <person name="Pourmand N."/>
            <person name="Raney B.J."/>
            <person name="Roessler K.A."/>
            <person name="Sanford J.R."/>
            <person name="Sawyer R.H."/>
            <person name="Schmidt C.J."/>
            <person name="Triplett E.W."/>
            <person name="Tuberville T.D."/>
            <person name="Venegas-Anaya M."/>
            <person name="Howard J.T."/>
            <person name="Jarvis E.D."/>
            <person name="Guillette L.J.Jr."/>
            <person name="Glenn T.C."/>
            <person name="Green R.E."/>
            <person name="Ray D.A."/>
        </authorList>
    </citation>
    <scope>NUCLEOTIDE SEQUENCE [LARGE SCALE GENOMIC DNA]</scope>
    <source>
        <strain evidence="2">KSC_2009_1</strain>
    </source>
</reference>
<dbReference type="Proteomes" id="UP000050525">
    <property type="component" value="Unassembled WGS sequence"/>
</dbReference>
<protein>
    <submittedName>
        <fullName evidence="2">Uncharacterized protein</fullName>
    </submittedName>
</protein>
<dbReference type="PANTHER" id="PTHR46723">
    <property type="entry name" value="LEUCINE-RICH REPEAT AND IQ DOMAIN-CONTAINING PROTEIN 3"/>
    <property type="match status" value="1"/>
</dbReference>
<dbReference type="STRING" id="8496.A0A151NJ80"/>
<comment type="caution">
    <text evidence="2">The sequence shown here is derived from an EMBL/GenBank/DDBJ whole genome shotgun (WGS) entry which is preliminary data.</text>
</comment>
<organism evidence="2 3">
    <name type="scientific">Alligator mississippiensis</name>
    <name type="common">American alligator</name>
    <dbReference type="NCBI Taxonomy" id="8496"/>
    <lineage>
        <taxon>Eukaryota</taxon>
        <taxon>Metazoa</taxon>
        <taxon>Chordata</taxon>
        <taxon>Craniata</taxon>
        <taxon>Vertebrata</taxon>
        <taxon>Euteleostomi</taxon>
        <taxon>Archelosauria</taxon>
        <taxon>Archosauria</taxon>
        <taxon>Crocodylia</taxon>
        <taxon>Alligatoridae</taxon>
        <taxon>Alligatorinae</taxon>
        <taxon>Alligator</taxon>
    </lineage>
</organism>